<evidence type="ECO:0000259" key="9">
    <source>
        <dbReference type="SMART" id="SM00813"/>
    </source>
</evidence>
<dbReference type="InterPro" id="IPR013780">
    <property type="entry name" value="Glyco_hydro_b"/>
</dbReference>
<dbReference type="GO" id="GO:0000272">
    <property type="term" value="P:polysaccharide catabolic process"/>
    <property type="evidence" value="ECO:0007669"/>
    <property type="project" value="TreeGrafter"/>
</dbReference>
<evidence type="ECO:0000256" key="3">
    <source>
        <dbReference type="ARBA" id="ARBA00007186"/>
    </source>
</evidence>
<comment type="caution">
    <text evidence="10">The sequence shown here is derived from an EMBL/GenBank/DDBJ whole genome shotgun (WGS) entry which is preliminary data.</text>
</comment>
<dbReference type="SUPFAM" id="SSF51011">
    <property type="entry name" value="Glycosyl hydrolase domain"/>
    <property type="match status" value="1"/>
</dbReference>
<evidence type="ECO:0000256" key="2">
    <source>
        <dbReference type="ARBA" id="ARBA00004881"/>
    </source>
</evidence>
<proteinExistence type="inferred from homology"/>
<dbReference type="GO" id="GO:0046373">
    <property type="term" value="P:L-arabinose metabolic process"/>
    <property type="evidence" value="ECO:0007669"/>
    <property type="project" value="InterPro"/>
</dbReference>
<dbReference type="PANTHER" id="PTHR43576:SF3">
    <property type="entry name" value="ALPHA-L-ARABINOFURANOSIDASE C"/>
    <property type="match status" value="1"/>
</dbReference>
<evidence type="ECO:0000256" key="8">
    <source>
        <dbReference type="ARBA" id="ARBA00023295"/>
    </source>
</evidence>
<dbReference type="Pfam" id="PF22848">
    <property type="entry name" value="ASD1_dom"/>
    <property type="match status" value="1"/>
</dbReference>
<evidence type="ECO:0000313" key="10">
    <source>
        <dbReference type="EMBL" id="HIZ66406.1"/>
    </source>
</evidence>
<keyword evidence="6" id="KW-0378">Hydrolase</keyword>
<comment type="similarity">
    <text evidence="3">Belongs to the glycosyl hydrolase 51 family.</text>
</comment>
<keyword evidence="7" id="KW-0119">Carbohydrate metabolism</keyword>
<dbReference type="InterPro" id="IPR017853">
    <property type="entry name" value="GH"/>
</dbReference>
<dbReference type="Pfam" id="PF06964">
    <property type="entry name" value="Alpha-L-AF_C"/>
    <property type="match status" value="1"/>
</dbReference>
<dbReference type="EMBL" id="DXBG01000258">
    <property type="protein sequence ID" value="HIZ66406.1"/>
    <property type="molecule type" value="Genomic_DNA"/>
</dbReference>
<evidence type="ECO:0000256" key="5">
    <source>
        <dbReference type="ARBA" id="ARBA00012670"/>
    </source>
</evidence>
<dbReference type="Proteomes" id="UP000824056">
    <property type="component" value="Unassembled WGS sequence"/>
</dbReference>
<reference evidence="10" key="1">
    <citation type="journal article" date="2021" name="PeerJ">
        <title>Extensive microbial diversity within the chicken gut microbiome revealed by metagenomics and culture.</title>
        <authorList>
            <person name="Gilroy R."/>
            <person name="Ravi A."/>
            <person name="Getino M."/>
            <person name="Pursley I."/>
            <person name="Horton D.L."/>
            <person name="Alikhan N.F."/>
            <person name="Baker D."/>
            <person name="Gharbi K."/>
            <person name="Hall N."/>
            <person name="Watson M."/>
            <person name="Adriaenssens E.M."/>
            <person name="Foster-Nyarko E."/>
            <person name="Jarju S."/>
            <person name="Secka A."/>
            <person name="Antonio M."/>
            <person name="Oren A."/>
            <person name="Chaudhuri R.R."/>
            <person name="La Ragione R."/>
            <person name="Hildebrand F."/>
            <person name="Pallen M.J."/>
        </authorList>
    </citation>
    <scope>NUCLEOTIDE SEQUENCE</scope>
    <source>
        <strain evidence="10">1068</strain>
    </source>
</reference>
<evidence type="ECO:0000256" key="4">
    <source>
        <dbReference type="ARBA" id="ARBA00011165"/>
    </source>
</evidence>
<dbReference type="PANTHER" id="PTHR43576">
    <property type="entry name" value="ALPHA-L-ARABINOFURANOSIDASE C-RELATED"/>
    <property type="match status" value="1"/>
</dbReference>
<dbReference type="GO" id="GO:0046556">
    <property type="term" value="F:alpha-L-arabinofuranosidase activity"/>
    <property type="evidence" value="ECO:0007669"/>
    <property type="project" value="UniProtKB-EC"/>
</dbReference>
<dbReference type="InterPro" id="IPR010720">
    <property type="entry name" value="Alpha-L-AF_C"/>
</dbReference>
<name>A0A9D2FTN3_9FIRM</name>
<evidence type="ECO:0000256" key="1">
    <source>
        <dbReference type="ARBA" id="ARBA00001462"/>
    </source>
</evidence>
<dbReference type="AlphaFoldDB" id="A0A9D2FTN3"/>
<dbReference type="Gene3D" id="3.20.20.80">
    <property type="entry name" value="Glycosidases"/>
    <property type="match status" value="1"/>
</dbReference>
<feature type="domain" description="Alpha-L-arabinofuranosidase C-terminal" evidence="9">
    <location>
        <begin position="281"/>
        <end position="490"/>
    </location>
</feature>
<dbReference type="SMART" id="SM00813">
    <property type="entry name" value="Alpha-L-AF_C"/>
    <property type="match status" value="1"/>
</dbReference>
<sequence length="498" mass="57225">MILHGNLNNVFGKRSSFLYGHFIEHFHRQIYGGIYDPQSPFADEDGFRKDVISALKKIKIPILRWPGGCFVSSYHWKDAVGKNRSPFFDKAWRVEDPNTFGTDEYIKLCRKLDCEPYICTNAGTGTPEEMSDWVEYCNLESEGKYAKWRMKNGYPKPYKVKYWSIGNENYGFWEIGAKDSAQWGRLVKESAKMIKHVDPLTELSAAALTDLDWNLTLLREAGDFLDWISIHQYWDGINQTNDYANYEESMAYTYRIGHSIEKVRGLLIAMNLEKKIKIAFDEWNLRGWYHPNVHTINQGVTKEEYLYPRDENDDNTKYTMADAVFTACFLNELNRNCDIVGMANYAPAVNTRGCIYTCPEGIVLRTTYHVFDLYVNYMGDLILNTWEENSPMITVRDKNHQSVSISAIDIVASKWSDKPGIAIATVNKDPGRFLNLSLDIAGIQGAIKQFYIAGNSTESYNDVQHEEVKILEKDLGIFHKERPITLAPHSVNVIQIIP</sequence>
<evidence type="ECO:0000256" key="7">
    <source>
        <dbReference type="ARBA" id="ARBA00023277"/>
    </source>
</evidence>
<reference evidence="10" key="2">
    <citation type="submission" date="2021-04" db="EMBL/GenBank/DDBJ databases">
        <authorList>
            <person name="Gilroy R."/>
        </authorList>
    </citation>
    <scope>NUCLEOTIDE SEQUENCE</scope>
    <source>
        <strain evidence="10">1068</strain>
    </source>
</reference>
<evidence type="ECO:0000256" key="6">
    <source>
        <dbReference type="ARBA" id="ARBA00022801"/>
    </source>
</evidence>
<organism evidence="10 11">
    <name type="scientific">Candidatus Blautia pullicola</name>
    <dbReference type="NCBI Taxonomy" id="2838498"/>
    <lineage>
        <taxon>Bacteria</taxon>
        <taxon>Bacillati</taxon>
        <taxon>Bacillota</taxon>
        <taxon>Clostridia</taxon>
        <taxon>Lachnospirales</taxon>
        <taxon>Lachnospiraceae</taxon>
        <taxon>Blautia</taxon>
    </lineage>
</organism>
<dbReference type="SUPFAM" id="SSF51445">
    <property type="entry name" value="(Trans)glycosidases"/>
    <property type="match status" value="1"/>
</dbReference>
<protein>
    <recommendedName>
        <fullName evidence="5">non-reducing end alpha-L-arabinofuranosidase</fullName>
        <ecNumber evidence="5">3.2.1.55</ecNumber>
    </recommendedName>
</protein>
<keyword evidence="8" id="KW-0326">Glycosidase</keyword>
<dbReference type="EC" id="3.2.1.55" evidence="5"/>
<dbReference type="InterPro" id="IPR055235">
    <property type="entry name" value="ASD1_cat"/>
</dbReference>
<accession>A0A9D2FTN3</accession>
<comment type="pathway">
    <text evidence="2">Glycan metabolism.</text>
</comment>
<comment type="subunit">
    <text evidence="4">Homohexamer; trimer of dimers.</text>
</comment>
<comment type="catalytic activity">
    <reaction evidence="1">
        <text>Hydrolysis of terminal non-reducing alpha-L-arabinofuranoside residues in alpha-L-arabinosides.</text>
        <dbReference type="EC" id="3.2.1.55"/>
    </reaction>
</comment>
<gene>
    <name evidence="10" type="ORF">H9809_11010</name>
</gene>
<dbReference type="Gene3D" id="2.60.40.1180">
    <property type="entry name" value="Golgi alpha-mannosidase II"/>
    <property type="match status" value="1"/>
</dbReference>
<evidence type="ECO:0000313" key="11">
    <source>
        <dbReference type="Proteomes" id="UP000824056"/>
    </source>
</evidence>